<sequence>MAQCEETPSPMPVWYVPNATEDNVAPEIREVLVGYSGVPRDQVLNHVVKIRDEAWKVYPYPCIGQFRFVDRSFTKPSKEFDEIIQRVRNGEKLLDMACCFGHTIRELVHAGAPAENIFGCDLQADFIELGYKLFQDRDKLATKFITADIFDPDSALAEYKGYFDIIHAGKFFHLWGYETQLVVSKAVFELLRPQPGSMIVGAQIGDLEAREGPSPVGTMFRHSPESFREMWEKIGKELGVKFTVETRMTTLPEGHFRFSDHTRMLWFTVRRE</sequence>
<proteinExistence type="inferred from homology"/>
<evidence type="ECO:0000313" key="6">
    <source>
        <dbReference type="EMBL" id="EMD65654.1"/>
    </source>
</evidence>
<dbReference type="InterPro" id="IPR029063">
    <property type="entry name" value="SAM-dependent_MTases_sf"/>
</dbReference>
<reference evidence="6 7" key="1">
    <citation type="journal article" date="2012" name="PLoS Pathog.">
        <title>Diverse lifestyles and strategies of plant pathogenesis encoded in the genomes of eighteen Dothideomycetes fungi.</title>
        <authorList>
            <person name="Ohm R.A."/>
            <person name="Feau N."/>
            <person name="Henrissat B."/>
            <person name="Schoch C.L."/>
            <person name="Horwitz B.A."/>
            <person name="Barry K.W."/>
            <person name="Condon B.J."/>
            <person name="Copeland A.C."/>
            <person name="Dhillon B."/>
            <person name="Glaser F."/>
            <person name="Hesse C.N."/>
            <person name="Kosti I."/>
            <person name="LaButti K."/>
            <person name="Lindquist E.A."/>
            <person name="Lucas S."/>
            <person name="Salamov A.A."/>
            <person name="Bradshaw R.E."/>
            <person name="Ciuffetti L."/>
            <person name="Hamelin R.C."/>
            <person name="Kema G.H.J."/>
            <person name="Lawrence C."/>
            <person name="Scott J.A."/>
            <person name="Spatafora J.W."/>
            <person name="Turgeon B.G."/>
            <person name="de Wit P.J.G.M."/>
            <person name="Zhong S."/>
            <person name="Goodwin S.B."/>
            <person name="Grigoriev I.V."/>
        </authorList>
    </citation>
    <scope>NUCLEOTIDE SEQUENCE [LARGE SCALE GENOMIC DNA]</scope>
    <source>
        <strain evidence="7">ND90Pr / ATCC 201652</strain>
    </source>
</reference>
<feature type="domain" description="Methyltransferase" evidence="5">
    <location>
        <begin position="94"/>
        <end position="193"/>
    </location>
</feature>
<dbReference type="Gene3D" id="3.40.50.150">
    <property type="entry name" value="Vaccinia Virus protein VP39"/>
    <property type="match status" value="1"/>
</dbReference>
<evidence type="ECO:0000256" key="4">
    <source>
        <dbReference type="ARBA" id="ARBA00038314"/>
    </source>
</evidence>
<evidence type="ECO:0000256" key="3">
    <source>
        <dbReference type="ARBA" id="ARBA00022691"/>
    </source>
</evidence>
<dbReference type="PANTHER" id="PTHR35897:SF1">
    <property type="entry name" value="METHYLTRANSFERASE AUSD"/>
    <property type="match status" value="1"/>
</dbReference>
<comment type="similarity">
    <text evidence="4">Belongs to the class I-like SAM-binding methyltransferase superfamily.</text>
</comment>
<keyword evidence="3" id="KW-0949">S-adenosyl-L-methionine</keyword>
<evidence type="ECO:0000313" key="7">
    <source>
        <dbReference type="Proteomes" id="UP000016934"/>
    </source>
</evidence>
<keyword evidence="2" id="KW-0808">Transferase</keyword>
<dbReference type="Proteomes" id="UP000016934">
    <property type="component" value="Unassembled WGS sequence"/>
</dbReference>
<keyword evidence="7" id="KW-1185">Reference proteome</keyword>
<dbReference type="HOGENOM" id="CLU_051542_0_0_1"/>
<dbReference type="OMA" id="KIRDEAW"/>
<protein>
    <recommendedName>
        <fullName evidence="5">Methyltransferase domain-containing protein</fullName>
    </recommendedName>
</protein>
<dbReference type="GO" id="GO:0016740">
    <property type="term" value="F:transferase activity"/>
    <property type="evidence" value="ECO:0007669"/>
    <property type="project" value="UniProtKB-KW"/>
</dbReference>
<dbReference type="OrthoDB" id="2094832at2759"/>
<dbReference type="Pfam" id="PF13649">
    <property type="entry name" value="Methyltransf_25"/>
    <property type="match status" value="1"/>
</dbReference>
<dbReference type="KEGG" id="bsc:COCSADRAFT_35689"/>
<dbReference type="InterPro" id="IPR051654">
    <property type="entry name" value="Meroterpenoid_MTases"/>
</dbReference>
<comment type="pathway">
    <text evidence="1">Secondary metabolite biosynthesis.</text>
</comment>
<dbReference type="GeneID" id="19138465"/>
<evidence type="ECO:0000256" key="2">
    <source>
        <dbReference type="ARBA" id="ARBA00022679"/>
    </source>
</evidence>
<reference evidence="7" key="2">
    <citation type="journal article" date="2013" name="PLoS Genet.">
        <title>Comparative genome structure, secondary metabolite, and effector coding capacity across Cochliobolus pathogens.</title>
        <authorList>
            <person name="Condon B.J."/>
            <person name="Leng Y."/>
            <person name="Wu D."/>
            <person name="Bushley K.E."/>
            <person name="Ohm R.A."/>
            <person name="Otillar R."/>
            <person name="Martin J."/>
            <person name="Schackwitz W."/>
            <person name="Grimwood J."/>
            <person name="MohdZainudin N."/>
            <person name="Xue C."/>
            <person name="Wang R."/>
            <person name="Manning V.A."/>
            <person name="Dhillon B."/>
            <person name="Tu Z.J."/>
            <person name="Steffenson B.J."/>
            <person name="Salamov A."/>
            <person name="Sun H."/>
            <person name="Lowry S."/>
            <person name="LaButti K."/>
            <person name="Han J."/>
            <person name="Copeland A."/>
            <person name="Lindquist E."/>
            <person name="Barry K."/>
            <person name="Schmutz J."/>
            <person name="Baker S.E."/>
            <person name="Ciuffetti L.M."/>
            <person name="Grigoriev I.V."/>
            <person name="Zhong S."/>
            <person name="Turgeon B.G."/>
        </authorList>
    </citation>
    <scope>NUCLEOTIDE SEQUENCE [LARGE SCALE GENOMIC DNA]</scope>
    <source>
        <strain evidence="7">ND90Pr / ATCC 201652</strain>
    </source>
</reference>
<gene>
    <name evidence="6" type="ORF">COCSADRAFT_35689</name>
</gene>
<dbReference type="PANTHER" id="PTHR35897">
    <property type="entry name" value="METHYLTRANSFERASE AUSD"/>
    <property type="match status" value="1"/>
</dbReference>
<evidence type="ECO:0000259" key="5">
    <source>
        <dbReference type="Pfam" id="PF13649"/>
    </source>
</evidence>
<evidence type="ECO:0000256" key="1">
    <source>
        <dbReference type="ARBA" id="ARBA00005179"/>
    </source>
</evidence>
<organism evidence="6 7">
    <name type="scientific">Cochliobolus sativus (strain ND90Pr / ATCC 201652)</name>
    <name type="common">Common root rot and spot blotch fungus</name>
    <name type="synonym">Bipolaris sorokiniana</name>
    <dbReference type="NCBI Taxonomy" id="665912"/>
    <lineage>
        <taxon>Eukaryota</taxon>
        <taxon>Fungi</taxon>
        <taxon>Dikarya</taxon>
        <taxon>Ascomycota</taxon>
        <taxon>Pezizomycotina</taxon>
        <taxon>Dothideomycetes</taxon>
        <taxon>Pleosporomycetidae</taxon>
        <taxon>Pleosporales</taxon>
        <taxon>Pleosporineae</taxon>
        <taxon>Pleosporaceae</taxon>
        <taxon>Bipolaris</taxon>
    </lineage>
</organism>
<dbReference type="EMBL" id="KB445641">
    <property type="protein sequence ID" value="EMD65654.1"/>
    <property type="molecule type" value="Genomic_DNA"/>
</dbReference>
<name>M2RFX3_COCSN</name>
<dbReference type="SUPFAM" id="SSF53335">
    <property type="entry name" value="S-adenosyl-L-methionine-dependent methyltransferases"/>
    <property type="match status" value="1"/>
</dbReference>
<dbReference type="RefSeq" id="XP_007698380.1">
    <property type="nucleotide sequence ID" value="XM_007700190.1"/>
</dbReference>
<dbReference type="InterPro" id="IPR041698">
    <property type="entry name" value="Methyltransf_25"/>
</dbReference>
<dbReference type="AlphaFoldDB" id="M2RFX3"/>
<dbReference type="eggNOG" id="ENOG502S9IZ">
    <property type="taxonomic scope" value="Eukaryota"/>
</dbReference>
<accession>M2RFX3</accession>